<evidence type="ECO:0000256" key="7">
    <source>
        <dbReference type="ARBA" id="ARBA00022737"/>
    </source>
</evidence>
<proteinExistence type="inferred from homology"/>
<dbReference type="AlphaFoldDB" id="A0AAE1VP07"/>
<dbReference type="PANTHER" id="PTHR23155">
    <property type="entry name" value="DISEASE RESISTANCE PROTEIN RP"/>
    <property type="match status" value="1"/>
</dbReference>
<dbReference type="Gene3D" id="3.80.10.10">
    <property type="entry name" value="Ribonuclease Inhibitor"/>
    <property type="match status" value="1"/>
</dbReference>
<dbReference type="InterPro" id="IPR036388">
    <property type="entry name" value="WH-like_DNA-bd_sf"/>
</dbReference>
<accession>A0AAE1VP07</accession>
<comment type="function">
    <text evidence="1">Confers resistance to late blight (Phytophthora infestans) races carrying the avirulence gene Avr1. Resistance proteins guard the plant against pathogens that contain an appropriate avirulence protein via an indirect interaction with this avirulence protein. That triggers a defense system including the hypersensitive response, which restricts the pathogen growth.</text>
</comment>
<keyword evidence="8" id="KW-0547">Nucleotide-binding</keyword>
<dbReference type="InterPro" id="IPR044974">
    <property type="entry name" value="Disease_R_plants"/>
</dbReference>
<keyword evidence="9" id="KW-0611">Plant defense</keyword>
<reference evidence="13" key="1">
    <citation type="submission" date="2023-12" db="EMBL/GenBank/DDBJ databases">
        <title>Genome assembly of Anisodus tanguticus.</title>
        <authorList>
            <person name="Wang Y.-J."/>
        </authorList>
    </citation>
    <scope>NUCLEOTIDE SEQUENCE</scope>
    <source>
        <strain evidence="13">KB-2021</strain>
        <tissue evidence="13">Leaf</tissue>
    </source>
</reference>
<evidence type="ECO:0000256" key="1">
    <source>
        <dbReference type="ARBA" id="ARBA00002074"/>
    </source>
</evidence>
<keyword evidence="5" id="KW-0433">Leucine-rich repeat</keyword>
<dbReference type="InterPro" id="IPR058922">
    <property type="entry name" value="WHD_DRP"/>
</dbReference>
<dbReference type="GO" id="GO:0009626">
    <property type="term" value="P:plant-type hypersensitive response"/>
    <property type="evidence" value="ECO:0007669"/>
    <property type="project" value="UniProtKB-KW"/>
</dbReference>
<dbReference type="InterPro" id="IPR055414">
    <property type="entry name" value="LRR_R13L4/SHOC2-like"/>
</dbReference>
<evidence type="ECO:0000256" key="3">
    <source>
        <dbReference type="ARBA" id="ARBA00008894"/>
    </source>
</evidence>
<dbReference type="PANTHER" id="PTHR23155:SF1152">
    <property type="entry name" value="AAA+ ATPASE DOMAIN-CONTAINING PROTEIN"/>
    <property type="match status" value="1"/>
</dbReference>
<evidence type="ECO:0000256" key="9">
    <source>
        <dbReference type="ARBA" id="ARBA00022821"/>
    </source>
</evidence>
<dbReference type="Proteomes" id="UP001291623">
    <property type="component" value="Unassembled WGS sequence"/>
</dbReference>
<evidence type="ECO:0000256" key="6">
    <source>
        <dbReference type="ARBA" id="ARBA00022667"/>
    </source>
</evidence>
<keyword evidence="10" id="KW-0067">ATP-binding</keyword>
<dbReference type="EMBL" id="JAVYJV010000005">
    <property type="protein sequence ID" value="KAK4371201.1"/>
    <property type="molecule type" value="Genomic_DNA"/>
</dbReference>
<evidence type="ECO:0000256" key="4">
    <source>
        <dbReference type="ARBA" id="ARBA00022490"/>
    </source>
</evidence>
<evidence type="ECO:0000259" key="11">
    <source>
        <dbReference type="Pfam" id="PF23559"/>
    </source>
</evidence>
<dbReference type="GO" id="GO:0005524">
    <property type="term" value="F:ATP binding"/>
    <property type="evidence" value="ECO:0007669"/>
    <property type="project" value="UniProtKB-KW"/>
</dbReference>
<comment type="similarity">
    <text evidence="3">Belongs to the disease resistance NB-LRR family.</text>
</comment>
<gene>
    <name evidence="13" type="ORF">RND71_010676</name>
</gene>
<evidence type="ECO:0000313" key="14">
    <source>
        <dbReference type="Proteomes" id="UP001291623"/>
    </source>
</evidence>
<comment type="caution">
    <text evidence="13">The sequence shown here is derived from an EMBL/GenBank/DDBJ whole genome shotgun (WGS) entry which is preliminary data.</text>
</comment>
<dbReference type="SUPFAM" id="SSF52058">
    <property type="entry name" value="L domain-like"/>
    <property type="match status" value="1"/>
</dbReference>
<sequence>MKDDSIEISYILSLSYNDFPTVLKQCFLCFGIFPEDHVICDENIVWLWMAEGFIPNGEERMEDVAEGFLNQLIRRSLIQVVHTFWEKVTECRIHDLRRNLAVQKALEVNFFDIYDPRKHSISSLCLRHAIHDQGKSYLSLDLSNLKLRSIMFFNPVFCQMRSLYHLKFLSLIGIHDFPSSIGNLKNLQTIRVLNRYGYSCQLPPETADLINLRHLVAPYSKPLKRINKLTSLQVLQGIHCDQWKDVDPVDLVNLLKLSMYDIKKSHSLNNISSLKNLSTLTLFCEDDEISFPALEFLTYEGKKITCCNNSFCQLEFLHLDDLQNAERWHLATSAMPQIKGLGIHDCPKLKNIPKRMEDAERLKRTHL</sequence>
<dbReference type="Pfam" id="PF23598">
    <property type="entry name" value="LRR_14"/>
    <property type="match status" value="1"/>
</dbReference>
<keyword evidence="14" id="KW-1185">Reference proteome</keyword>
<keyword evidence="6" id="KW-0381">Hypersensitive response</keyword>
<evidence type="ECO:0000256" key="10">
    <source>
        <dbReference type="ARBA" id="ARBA00022840"/>
    </source>
</evidence>
<feature type="domain" description="Disease resistance R13L4/SHOC-2-like LRR" evidence="12">
    <location>
        <begin position="159"/>
        <end position="285"/>
    </location>
</feature>
<feature type="domain" description="Disease resistance protein winged helix" evidence="11">
    <location>
        <begin position="32"/>
        <end position="101"/>
    </location>
</feature>
<evidence type="ECO:0000256" key="8">
    <source>
        <dbReference type="ARBA" id="ARBA00022741"/>
    </source>
</evidence>
<evidence type="ECO:0000259" key="12">
    <source>
        <dbReference type="Pfam" id="PF23598"/>
    </source>
</evidence>
<keyword evidence="7" id="KW-0677">Repeat</keyword>
<evidence type="ECO:0000256" key="5">
    <source>
        <dbReference type="ARBA" id="ARBA00022614"/>
    </source>
</evidence>
<evidence type="ECO:0000256" key="2">
    <source>
        <dbReference type="ARBA" id="ARBA00004496"/>
    </source>
</evidence>
<name>A0AAE1VP07_9SOLA</name>
<protein>
    <submittedName>
        <fullName evidence="13">Uncharacterized protein</fullName>
    </submittedName>
</protein>
<keyword evidence="4" id="KW-0963">Cytoplasm</keyword>
<dbReference type="FunFam" id="1.10.10.10:FF:000322">
    <property type="entry name" value="Probable disease resistance protein At1g63360"/>
    <property type="match status" value="1"/>
</dbReference>
<dbReference type="InterPro" id="IPR032675">
    <property type="entry name" value="LRR_dom_sf"/>
</dbReference>
<dbReference type="GO" id="GO:0005737">
    <property type="term" value="C:cytoplasm"/>
    <property type="evidence" value="ECO:0007669"/>
    <property type="project" value="UniProtKB-SubCell"/>
</dbReference>
<dbReference type="Pfam" id="PF23559">
    <property type="entry name" value="WHD_DRP"/>
    <property type="match status" value="1"/>
</dbReference>
<comment type="subcellular location">
    <subcellularLocation>
        <location evidence="2">Cytoplasm</location>
    </subcellularLocation>
</comment>
<evidence type="ECO:0000313" key="13">
    <source>
        <dbReference type="EMBL" id="KAK4371201.1"/>
    </source>
</evidence>
<organism evidence="13 14">
    <name type="scientific">Anisodus tanguticus</name>
    <dbReference type="NCBI Taxonomy" id="243964"/>
    <lineage>
        <taxon>Eukaryota</taxon>
        <taxon>Viridiplantae</taxon>
        <taxon>Streptophyta</taxon>
        <taxon>Embryophyta</taxon>
        <taxon>Tracheophyta</taxon>
        <taxon>Spermatophyta</taxon>
        <taxon>Magnoliopsida</taxon>
        <taxon>eudicotyledons</taxon>
        <taxon>Gunneridae</taxon>
        <taxon>Pentapetalae</taxon>
        <taxon>asterids</taxon>
        <taxon>lamiids</taxon>
        <taxon>Solanales</taxon>
        <taxon>Solanaceae</taxon>
        <taxon>Solanoideae</taxon>
        <taxon>Hyoscyameae</taxon>
        <taxon>Anisodus</taxon>
    </lineage>
</organism>
<dbReference type="Gene3D" id="1.10.10.10">
    <property type="entry name" value="Winged helix-like DNA-binding domain superfamily/Winged helix DNA-binding domain"/>
    <property type="match status" value="1"/>
</dbReference>